<keyword evidence="5" id="KW-1185">Reference proteome</keyword>
<sequence length="686" mass="74937">MSSGGWEGTPAEFTYAAEGDVDALRGWLLGYPDRINLQDATTAETLLHRAAVCGRMSIVKMLVSEFRADMGVPCGALLDTCLHIAAKRCDLVMLSFLIESGAPLKANALNRYPIDLVLELGVIDSDAAECVKKLREYEEMLKLNGPSGASTSVQSAGVPCPASLLSEVKKESPKVYSAEGFNSGTDASQIDLLFNMASADATVLEKPRPLRGSRNSGTERKSRTLHFFSSEERLPYDLHEFREAYGAAFNFYESHEHYYARGLLPYNYNGTVYYTPLILLVVKLHKSDKNGSRSESKGSPIPSVMPGGNANHVVNDSRGSHGSPYRSIIDRKNLAGLLINRKATYIDPCSGVIIPSEADVGCRSLKQYVKDVVLACFEHIPPLTNNSAPARAVCSSGPLFSFYPDMRYIKVHILRELSATYASVFTYDSSTRTVEGHIPIIKVIELPSLEVQVPGSTVGNVNEQPNTVSALESDVVLRLPLRLQFSMNGHFDDAPRVYFPTAASGTAMGQVCYNMLHSIVIDCRTGAVNPDIFPSIQLWRQHGSLQRVLLELQEKATSLVMAYCKEDAVNLSGTYEFSADWSTTGKGEGSSTCGDDLLLLSPPLLRTGGRSNFHEDSCASVKGMSEAEVSSKCIFCLDRVKDALLLPCRHLALCTVCSAMYGRNRGEGMLCPICRAHVEQTIKVYV</sequence>
<protein>
    <submittedName>
        <fullName evidence="4">WGS project CAEQ00000000 data, annotated contig 796</fullName>
    </submittedName>
</protein>
<organism evidence="4 5">
    <name type="scientific">Trypanosoma congolense (strain IL3000)</name>
    <dbReference type="NCBI Taxonomy" id="1068625"/>
    <lineage>
        <taxon>Eukaryota</taxon>
        <taxon>Discoba</taxon>
        <taxon>Euglenozoa</taxon>
        <taxon>Kinetoplastea</taxon>
        <taxon>Metakinetoplastina</taxon>
        <taxon>Trypanosomatida</taxon>
        <taxon>Trypanosomatidae</taxon>
        <taxon>Trypanosoma</taxon>
        <taxon>Nannomonas</taxon>
    </lineage>
</organism>
<dbReference type="PROSITE" id="PS50089">
    <property type="entry name" value="ZF_RING_2"/>
    <property type="match status" value="1"/>
</dbReference>
<dbReference type="Proteomes" id="UP000000702">
    <property type="component" value="Unassembled WGS sequence"/>
</dbReference>
<evidence type="ECO:0000256" key="2">
    <source>
        <dbReference type="SAM" id="MobiDB-lite"/>
    </source>
</evidence>
<dbReference type="GO" id="GO:0008270">
    <property type="term" value="F:zinc ion binding"/>
    <property type="evidence" value="ECO:0007669"/>
    <property type="project" value="UniProtKB-KW"/>
</dbReference>
<reference evidence="4 5" key="2">
    <citation type="journal article" date="2012" name="Proc. Natl. Acad. Sci. U.S.A.">
        <title>Antigenic diversity is generated by distinct evolutionary mechanisms in African trypanosome species.</title>
        <authorList>
            <person name="Jackson A.P."/>
            <person name="Berry A."/>
            <person name="Aslett M."/>
            <person name="Allison H.C."/>
            <person name="Burton P."/>
            <person name="Vavrova-Anderson J."/>
            <person name="Brown R."/>
            <person name="Browne H."/>
            <person name="Corton N."/>
            <person name="Hauser H."/>
            <person name="Gamble J."/>
            <person name="Gilderthorp R."/>
            <person name="Marcello L."/>
            <person name="McQuillan J."/>
            <person name="Otto T.D."/>
            <person name="Quail M.A."/>
            <person name="Sanders M.J."/>
            <person name="van Tonder A."/>
            <person name="Ginger M.L."/>
            <person name="Field M.C."/>
            <person name="Barry J.D."/>
            <person name="Hertz-Fowler C."/>
            <person name="Berriman M."/>
        </authorList>
    </citation>
    <scope>NUCLEOTIDE SEQUENCE [LARGE SCALE GENOMIC DNA]</scope>
    <source>
        <strain evidence="4 5">IL3000</strain>
    </source>
</reference>
<evidence type="ECO:0000313" key="4">
    <source>
        <dbReference type="EMBL" id="CCD17129.1"/>
    </source>
</evidence>
<dbReference type="InterPro" id="IPR002110">
    <property type="entry name" value="Ankyrin_rpt"/>
</dbReference>
<dbReference type="EMBL" id="CAEQ01002599">
    <property type="protein sequence ID" value="CCD17129.1"/>
    <property type="molecule type" value="Genomic_DNA"/>
</dbReference>
<dbReference type="Pfam" id="PF00023">
    <property type="entry name" value="Ank"/>
    <property type="match status" value="2"/>
</dbReference>
<dbReference type="Gene3D" id="1.25.40.20">
    <property type="entry name" value="Ankyrin repeat-containing domain"/>
    <property type="match status" value="1"/>
</dbReference>
<evidence type="ECO:0000256" key="1">
    <source>
        <dbReference type="PROSITE-ProRule" id="PRU00175"/>
    </source>
</evidence>
<feature type="region of interest" description="Disordered" evidence="2">
    <location>
        <begin position="290"/>
        <end position="323"/>
    </location>
</feature>
<reference evidence="5" key="1">
    <citation type="submission" date="2011-07" db="EMBL/GenBank/DDBJ databases">
        <title>Divergent evolution of antigenic variation in African trypanosomes.</title>
        <authorList>
            <person name="Jackson A.P."/>
            <person name="Berry A."/>
            <person name="Allison H.C."/>
            <person name="Burton P."/>
            <person name="Anderson J."/>
            <person name="Aslett M."/>
            <person name="Brown R."/>
            <person name="Corton N."/>
            <person name="Harris D."/>
            <person name="Hauser H."/>
            <person name="Gamble J."/>
            <person name="Gilderthorp R."/>
            <person name="McQuillan J."/>
            <person name="Quail M.A."/>
            <person name="Sanders M."/>
            <person name="Van Tonder A."/>
            <person name="Ginger M.L."/>
            <person name="Donelson J.E."/>
            <person name="Field M.C."/>
            <person name="Barry J.D."/>
            <person name="Berriman M."/>
            <person name="Hertz-Fowler C."/>
        </authorList>
    </citation>
    <scope>NUCLEOTIDE SEQUENCE [LARGE SCALE GENOMIC DNA]</scope>
    <source>
        <strain evidence="5">IL3000</strain>
    </source>
</reference>
<dbReference type="GO" id="GO:0061630">
    <property type="term" value="F:ubiquitin protein ligase activity"/>
    <property type="evidence" value="ECO:0007669"/>
    <property type="project" value="TreeGrafter"/>
</dbReference>
<keyword evidence="1" id="KW-0862">Zinc</keyword>
<dbReference type="PANTHER" id="PTHR22696:SF1">
    <property type="entry name" value="E3 UBIQUITIN-PROTEIN LIGASE RNF26"/>
    <property type="match status" value="1"/>
</dbReference>
<evidence type="ECO:0000313" key="5">
    <source>
        <dbReference type="Proteomes" id="UP000000702"/>
    </source>
</evidence>
<dbReference type="OMA" id="QCSDHYE"/>
<dbReference type="PANTHER" id="PTHR22696">
    <property type="entry name" value="E3 UBIQUITIN-PROTEIN LIGASE RNF26"/>
    <property type="match status" value="1"/>
</dbReference>
<dbReference type="GO" id="GO:0006511">
    <property type="term" value="P:ubiquitin-dependent protein catabolic process"/>
    <property type="evidence" value="ECO:0007669"/>
    <property type="project" value="TreeGrafter"/>
</dbReference>
<dbReference type="GO" id="GO:0016567">
    <property type="term" value="P:protein ubiquitination"/>
    <property type="evidence" value="ECO:0007669"/>
    <property type="project" value="TreeGrafter"/>
</dbReference>
<dbReference type="InterPro" id="IPR013083">
    <property type="entry name" value="Znf_RING/FYVE/PHD"/>
</dbReference>
<dbReference type="AlphaFoldDB" id="F9WII1"/>
<accession>F9WII1</accession>
<keyword evidence="1" id="KW-0479">Metal-binding</keyword>
<comment type="caution">
    <text evidence="4">The sequence shown here is derived from an EMBL/GenBank/DDBJ whole genome shotgun (WGS) entry which is preliminary data.</text>
</comment>
<dbReference type="SUPFAM" id="SSF48403">
    <property type="entry name" value="Ankyrin repeat"/>
    <property type="match status" value="1"/>
</dbReference>
<evidence type="ECO:0000259" key="3">
    <source>
        <dbReference type="PROSITE" id="PS50089"/>
    </source>
</evidence>
<feature type="domain" description="RING-type" evidence="3">
    <location>
        <begin position="633"/>
        <end position="675"/>
    </location>
</feature>
<dbReference type="SMART" id="SM00184">
    <property type="entry name" value="RING"/>
    <property type="match status" value="1"/>
</dbReference>
<dbReference type="Gene3D" id="3.30.40.10">
    <property type="entry name" value="Zinc/RING finger domain, C3HC4 (zinc finger)"/>
    <property type="match status" value="1"/>
</dbReference>
<proteinExistence type="predicted"/>
<keyword evidence="1" id="KW-0863">Zinc-finger</keyword>
<dbReference type="SMART" id="SM00248">
    <property type="entry name" value="ANK"/>
    <property type="match status" value="2"/>
</dbReference>
<name>F9WII1_TRYCI</name>
<dbReference type="VEuPathDB" id="TriTrypDB:TcIL3000_0_19760"/>
<dbReference type="SUPFAM" id="SSF57850">
    <property type="entry name" value="RING/U-box"/>
    <property type="match status" value="1"/>
</dbReference>
<dbReference type="Pfam" id="PF13920">
    <property type="entry name" value="zf-C3HC4_3"/>
    <property type="match status" value="1"/>
</dbReference>
<dbReference type="InterPro" id="IPR001841">
    <property type="entry name" value="Znf_RING"/>
</dbReference>
<gene>
    <name evidence="4" type="ORF">TCIL3000_0_19760</name>
</gene>
<dbReference type="InterPro" id="IPR036770">
    <property type="entry name" value="Ankyrin_rpt-contain_sf"/>
</dbReference>